<dbReference type="Proteomes" id="UP000050640">
    <property type="component" value="Unplaced"/>
</dbReference>
<dbReference type="AlphaFoldDB" id="A0A0R3S7G3"/>
<sequence>MEDLVFLIDEMDDSRKLRNQTERRIISNCEQLPESNCNDEKDDDKKSSNKITVEECSKFKSTILDRLLKLQLLTSMC</sequence>
<evidence type="ECO:0000313" key="2">
    <source>
        <dbReference type="WBParaSite" id="EEL_0001073501-mRNA-1"/>
    </source>
</evidence>
<dbReference type="WBParaSite" id="EEL_0001073501-mRNA-1">
    <property type="protein sequence ID" value="EEL_0001073501-mRNA-1"/>
    <property type="gene ID" value="EEL_0001073501"/>
</dbReference>
<accession>A0A0R3S7G3</accession>
<organism evidence="1 2">
    <name type="scientific">Elaeophora elaphi</name>
    <dbReference type="NCBI Taxonomy" id="1147741"/>
    <lineage>
        <taxon>Eukaryota</taxon>
        <taxon>Metazoa</taxon>
        <taxon>Ecdysozoa</taxon>
        <taxon>Nematoda</taxon>
        <taxon>Chromadorea</taxon>
        <taxon>Rhabditida</taxon>
        <taxon>Spirurina</taxon>
        <taxon>Spiruromorpha</taxon>
        <taxon>Filarioidea</taxon>
        <taxon>Onchocercidae</taxon>
        <taxon>Elaeophora</taxon>
    </lineage>
</organism>
<keyword evidence="1" id="KW-1185">Reference proteome</keyword>
<name>A0A0R3S7G3_9BILA</name>
<reference evidence="2" key="1">
    <citation type="submission" date="2017-02" db="UniProtKB">
        <authorList>
            <consortium name="WormBaseParasite"/>
        </authorList>
    </citation>
    <scope>IDENTIFICATION</scope>
</reference>
<proteinExistence type="predicted"/>
<protein>
    <submittedName>
        <fullName evidence="2">Uncharacterized protein</fullName>
    </submittedName>
</protein>
<evidence type="ECO:0000313" key="1">
    <source>
        <dbReference type="Proteomes" id="UP000050640"/>
    </source>
</evidence>